<keyword evidence="1" id="KW-1133">Transmembrane helix</keyword>
<evidence type="ECO:0000313" key="2">
    <source>
        <dbReference type="EMBL" id="AJF19169.1"/>
    </source>
</evidence>
<protein>
    <submittedName>
        <fullName evidence="2">Triple gene block protein 2</fullName>
    </submittedName>
</protein>
<reference evidence="2" key="1">
    <citation type="submission" date="2014-10" db="EMBL/GenBank/DDBJ databases">
        <title>Genome assembly of Schlumbergera virus X infecting prickly pear (Opuntia cochenillifera).</title>
        <authorList>
            <person name="Sanches M.M."/>
            <person name="Lamas N.S."/>
            <person name="Reis M.B.A."/>
            <person name="Romano E."/>
            <person name="Melo F.L."/>
            <person name="Arieta-Souza J.G."/>
            <person name="Ribeiro S.G."/>
        </authorList>
    </citation>
    <scope>NUCLEOTIDE SEQUENCE</scope>
    <source>
        <strain evidence="2">Palma-PE</strain>
    </source>
</reference>
<dbReference type="Pfam" id="PF01307">
    <property type="entry name" value="Plant_vir_prot"/>
    <property type="match status" value="1"/>
</dbReference>
<keyword evidence="1" id="KW-0812">Transmembrane</keyword>
<dbReference type="InterPro" id="IPR001896">
    <property type="entry name" value="Plant_vir_prot"/>
</dbReference>
<accession>A0A0B5GJ83</accession>
<feature type="transmembrane region" description="Helical" evidence="1">
    <location>
        <begin position="74"/>
        <end position="93"/>
    </location>
</feature>
<dbReference type="EMBL" id="KP090203">
    <property type="protein sequence ID" value="AJF19169.1"/>
    <property type="molecule type" value="Genomic_RNA"/>
</dbReference>
<keyword evidence="1" id="KW-0472">Membrane</keyword>
<gene>
    <name evidence="2" type="primary">ORF3</name>
</gene>
<evidence type="ECO:0000256" key="1">
    <source>
        <dbReference type="SAM" id="Phobius"/>
    </source>
</evidence>
<proteinExistence type="predicted"/>
<name>A0A0B5GJ83_9VIRU</name>
<feature type="transmembrane region" description="Helical" evidence="1">
    <location>
        <begin position="17"/>
        <end position="35"/>
    </location>
</feature>
<organism evidence="2">
    <name type="scientific">Schlumbergera virus X</name>
    <dbReference type="NCBI Taxonomy" id="253700"/>
    <lineage>
        <taxon>Viruses</taxon>
        <taxon>Riboviria</taxon>
        <taxon>Orthornavirae</taxon>
        <taxon>Kitrinoviricota</taxon>
        <taxon>Alsuviricetes</taxon>
        <taxon>Tymovirales</taxon>
        <taxon>Alphaflexiviridae</taxon>
        <taxon>Potexvirus</taxon>
        <taxon>Potexvirus ecschlumbergerae</taxon>
    </lineage>
</organism>
<sequence>MSGAPIHLTPPPDQTKVIFPLTVGLGLTLVVYSLTRSTLPHVGDSVHSLPHGGTYRDGTKSVNYYQPSHPVSNHLPLIFVLGLIVAIYVSTLFSNRSRGRHCNHCGAKHS</sequence>